<proteinExistence type="predicted"/>
<keyword evidence="2" id="KW-1185">Reference proteome</keyword>
<reference evidence="2" key="1">
    <citation type="submission" date="2017-12" db="EMBL/GenBank/DDBJ databases">
        <title>Draft genome sequence of Telmatospirillum siberiense 26-4b1T, an acidotolerant peatland alphaproteobacterium potentially involved in sulfur cycling.</title>
        <authorList>
            <person name="Hausmann B."/>
            <person name="Pjevac P."/>
            <person name="Schreck K."/>
            <person name="Herbold C.W."/>
            <person name="Daims H."/>
            <person name="Wagner M."/>
            <person name="Pester M."/>
            <person name="Loy A."/>
        </authorList>
    </citation>
    <scope>NUCLEOTIDE SEQUENCE [LARGE SCALE GENOMIC DNA]</scope>
    <source>
        <strain evidence="2">26-4b1</strain>
    </source>
</reference>
<evidence type="ECO:0000313" key="1">
    <source>
        <dbReference type="EMBL" id="PKU23023.1"/>
    </source>
</evidence>
<dbReference type="InterPro" id="IPR018707">
    <property type="entry name" value="LpxR"/>
</dbReference>
<accession>A0A2N3PRJ4</accession>
<dbReference type="AlphaFoldDB" id="A0A2N3PRJ4"/>
<sequence>MLMTKSTSLPPIWPGRRWQRPAIFRSTRSRKAVTISGTARRPGMASPSASFYRPTDKSKRKVIDMARLLAWLLASACALSALQSAARADDTNRISVLEENDSPYFNTDKHYTQGLRLSNLGPDVESGSGWNGPFDLAGRLAPVFSQDGSSPRSTRRYALFLGQSIFTPQNQALKPPDPRDRPYAGWLYVGTSLLQESNRHMLENLELDLGVVGPASLARQTQNDFHQFIGVAQAQGWSHEIQTEPGGMLTYERLWRIALVGDRDNGIDVVPQLGATVGNIMTYGAAGGLLRVGKNLRADYGPARIRPALSGTDYFDADHLDGDLGFYVFAGAQGRVVGQNIFLDGNSFRTSPSVDKRVFVADLQAGFSLFWSRSWRIDISGIRRTREYDGQHTPDVIGTATLSFSM</sequence>
<dbReference type="Pfam" id="PF09982">
    <property type="entry name" value="LpxR"/>
    <property type="match status" value="1"/>
</dbReference>
<evidence type="ECO:0000313" key="2">
    <source>
        <dbReference type="Proteomes" id="UP000233293"/>
    </source>
</evidence>
<dbReference type="InterPro" id="IPR037107">
    <property type="entry name" value="Put_OMP_sf"/>
</dbReference>
<gene>
    <name evidence="1" type="ORF">CWS72_18470</name>
</gene>
<dbReference type="EMBL" id="PIUM01000024">
    <property type="protein sequence ID" value="PKU23023.1"/>
    <property type="molecule type" value="Genomic_DNA"/>
</dbReference>
<organism evidence="1 2">
    <name type="scientific">Telmatospirillum siberiense</name>
    <dbReference type="NCBI Taxonomy" id="382514"/>
    <lineage>
        <taxon>Bacteria</taxon>
        <taxon>Pseudomonadati</taxon>
        <taxon>Pseudomonadota</taxon>
        <taxon>Alphaproteobacteria</taxon>
        <taxon>Rhodospirillales</taxon>
        <taxon>Rhodospirillaceae</taxon>
        <taxon>Telmatospirillum</taxon>
    </lineage>
</organism>
<comment type="caution">
    <text evidence="1">The sequence shown here is derived from an EMBL/GenBank/DDBJ whole genome shotgun (WGS) entry which is preliminary data.</text>
</comment>
<dbReference type="Gene3D" id="2.40.128.140">
    <property type="entry name" value="Outer membrane protein"/>
    <property type="match status" value="1"/>
</dbReference>
<protein>
    <submittedName>
        <fullName evidence="1">DUF2219 domain-containing protein</fullName>
    </submittedName>
</protein>
<dbReference type="Proteomes" id="UP000233293">
    <property type="component" value="Unassembled WGS sequence"/>
</dbReference>
<name>A0A2N3PRJ4_9PROT</name>